<dbReference type="InterPro" id="IPR036397">
    <property type="entry name" value="RNaseH_sf"/>
</dbReference>
<evidence type="ECO:0000256" key="1">
    <source>
        <dbReference type="ARBA" id="ARBA00022722"/>
    </source>
</evidence>
<dbReference type="GO" id="GO:0008408">
    <property type="term" value="F:3'-5' exonuclease activity"/>
    <property type="evidence" value="ECO:0007669"/>
    <property type="project" value="TreeGrafter"/>
</dbReference>
<accession>C5BZW8</accession>
<keyword evidence="1" id="KW-0540">Nuclease</keyword>
<proteinExistence type="predicted"/>
<gene>
    <name evidence="5" type="ordered locus">Bcav_3054</name>
</gene>
<dbReference type="Pfam" id="PF00929">
    <property type="entry name" value="RNase_T"/>
    <property type="match status" value="1"/>
</dbReference>
<dbReference type="Proteomes" id="UP000007962">
    <property type="component" value="Chromosome"/>
</dbReference>
<dbReference type="NCBIfam" id="NF005927">
    <property type="entry name" value="PRK07942.1"/>
    <property type="match status" value="1"/>
</dbReference>
<dbReference type="SMART" id="SM00479">
    <property type="entry name" value="EXOIII"/>
    <property type="match status" value="1"/>
</dbReference>
<dbReference type="CDD" id="cd06127">
    <property type="entry name" value="DEDDh"/>
    <property type="match status" value="1"/>
</dbReference>
<keyword evidence="6" id="KW-1185">Reference proteome</keyword>
<dbReference type="EMBL" id="CP001618">
    <property type="protein sequence ID" value="ACQ81298.1"/>
    <property type="molecule type" value="Genomic_DNA"/>
</dbReference>
<dbReference type="GO" id="GO:0003676">
    <property type="term" value="F:nucleic acid binding"/>
    <property type="evidence" value="ECO:0007669"/>
    <property type="project" value="InterPro"/>
</dbReference>
<evidence type="ECO:0000259" key="4">
    <source>
        <dbReference type="SMART" id="SM00479"/>
    </source>
</evidence>
<evidence type="ECO:0000256" key="2">
    <source>
        <dbReference type="ARBA" id="ARBA00022801"/>
    </source>
</evidence>
<dbReference type="HOGENOM" id="CLU_047806_5_0_11"/>
<name>C5BZW8_BEUC1</name>
<feature type="domain" description="Exonuclease" evidence="4">
    <location>
        <begin position="11"/>
        <end position="192"/>
    </location>
</feature>
<dbReference type="KEGG" id="bcv:Bcav_3054"/>
<sequence length="283" mass="30856">MLAHMRWTDGPLVGFDTETTGVDVAHDRIVTAALVVRHGLQGLPQERTWIIDPGVEIPEAASAIHGVTTEHARRLGRPPAEALEEIAAALAAAIADGAAVVAFNASYDLTILEHELVRHHLPTLHERLGRRPDAVLDPLVLDRALDRFRPGKRKLVDLAALYGVSTGELHAADVDVTATLDVLRALVGRFPELAEVPLPQMHARQIRAHRGWALGFNRWLREQGFDHPGAETTWPYHDPFAPPSEEIEAIVAAAREAALARSIGLTAPAPRRAEPPMQEPRAS</sequence>
<organism evidence="5 6">
    <name type="scientific">Beutenbergia cavernae (strain ATCC BAA-8 / DSM 12333 / CCUG 43141 / JCM 11478 / NBRC 16432 / NCIMB 13614 / HKI 0122)</name>
    <dbReference type="NCBI Taxonomy" id="471853"/>
    <lineage>
        <taxon>Bacteria</taxon>
        <taxon>Bacillati</taxon>
        <taxon>Actinomycetota</taxon>
        <taxon>Actinomycetes</taxon>
        <taxon>Micrococcales</taxon>
        <taxon>Beutenbergiaceae</taxon>
        <taxon>Beutenbergia</taxon>
    </lineage>
</organism>
<dbReference type="STRING" id="471853.Bcav_3054"/>
<dbReference type="GO" id="GO:0005829">
    <property type="term" value="C:cytosol"/>
    <property type="evidence" value="ECO:0007669"/>
    <property type="project" value="TreeGrafter"/>
</dbReference>
<reference evidence="5 6" key="1">
    <citation type="journal article" date="2009" name="Stand. Genomic Sci.">
        <title>Complete genome sequence of Beutenbergia cavernae type strain (HKI 0122).</title>
        <authorList>
            <person name="Land M."/>
            <person name="Pukall R."/>
            <person name="Abt B."/>
            <person name="Goker M."/>
            <person name="Rohde M."/>
            <person name="Glavina Del Rio T."/>
            <person name="Tice H."/>
            <person name="Copeland A."/>
            <person name="Cheng J.F."/>
            <person name="Lucas S."/>
            <person name="Chen F."/>
            <person name="Nolan M."/>
            <person name="Bruce D."/>
            <person name="Goodwin L."/>
            <person name="Pitluck S."/>
            <person name="Ivanova N."/>
            <person name="Mavromatis K."/>
            <person name="Ovchinnikova G."/>
            <person name="Pati A."/>
            <person name="Chen A."/>
            <person name="Palaniappan K."/>
            <person name="Hauser L."/>
            <person name="Chang Y.J."/>
            <person name="Jefferies C.C."/>
            <person name="Saunders E."/>
            <person name="Brettin T."/>
            <person name="Detter J.C."/>
            <person name="Han C."/>
            <person name="Chain P."/>
            <person name="Bristow J."/>
            <person name="Eisen J.A."/>
            <person name="Markowitz V."/>
            <person name="Hugenholtz P."/>
            <person name="Kyrpides N.C."/>
            <person name="Klenk H.P."/>
            <person name="Lapidus A."/>
        </authorList>
    </citation>
    <scope>NUCLEOTIDE SEQUENCE [LARGE SCALE GENOMIC DNA]</scope>
    <source>
        <strain evidence="6">ATCC BAA-8 / DSM 12333 / NBRC 16432</strain>
    </source>
</reference>
<dbReference type="eggNOG" id="COG0847">
    <property type="taxonomic scope" value="Bacteria"/>
</dbReference>
<dbReference type="AlphaFoldDB" id="C5BZW8"/>
<evidence type="ECO:0000313" key="5">
    <source>
        <dbReference type="EMBL" id="ACQ81298.1"/>
    </source>
</evidence>
<evidence type="ECO:0000256" key="3">
    <source>
        <dbReference type="ARBA" id="ARBA00022839"/>
    </source>
</evidence>
<dbReference type="InterPro" id="IPR012337">
    <property type="entry name" value="RNaseH-like_sf"/>
</dbReference>
<dbReference type="Gene3D" id="3.30.420.10">
    <property type="entry name" value="Ribonuclease H-like superfamily/Ribonuclease H"/>
    <property type="match status" value="1"/>
</dbReference>
<dbReference type="InterPro" id="IPR013520">
    <property type="entry name" value="Ribonucl_H"/>
</dbReference>
<protein>
    <submittedName>
        <fullName evidence="5">Exonuclease RNase T and DNA polymerase III</fullName>
    </submittedName>
</protein>
<dbReference type="SUPFAM" id="SSF53098">
    <property type="entry name" value="Ribonuclease H-like"/>
    <property type="match status" value="1"/>
</dbReference>
<evidence type="ECO:0000313" key="6">
    <source>
        <dbReference type="Proteomes" id="UP000007962"/>
    </source>
</evidence>
<keyword evidence="2" id="KW-0378">Hydrolase</keyword>
<keyword evidence="3 5" id="KW-0269">Exonuclease</keyword>
<dbReference type="PANTHER" id="PTHR30231:SF4">
    <property type="entry name" value="PROTEIN NEN2"/>
    <property type="match status" value="1"/>
</dbReference>
<dbReference type="PANTHER" id="PTHR30231">
    <property type="entry name" value="DNA POLYMERASE III SUBUNIT EPSILON"/>
    <property type="match status" value="1"/>
</dbReference>